<dbReference type="Gene3D" id="2.120.10.30">
    <property type="entry name" value="TolB, C-terminal domain"/>
    <property type="match status" value="1"/>
</dbReference>
<comment type="similarity">
    <text evidence="1">Belongs to the TolB family.</text>
</comment>
<name>A0A915C4H1_PARUN</name>
<dbReference type="WBParaSite" id="PgR088_g023_t01">
    <property type="protein sequence ID" value="PgR088_g023_t01"/>
    <property type="gene ID" value="PgR088_g023"/>
</dbReference>
<protein>
    <submittedName>
        <fullName evidence="3">Uncharacterized protein</fullName>
    </submittedName>
</protein>
<sequence length="89" mass="9928">YTWDLFPDYDIFKVNEFGKVVTQLTTSAGYDAEGAVSPDGRHIVFTSMRTGDPEIWIMNSDGTDPRQLTHELGYDGGPFFSPDGTKISF</sequence>
<dbReference type="Pfam" id="PF07676">
    <property type="entry name" value="PD40"/>
    <property type="match status" value="2"/>
</dbReference>
<keyword evidence="2" id="KW-1185">Reference proteome</keyword>
<evidence type="ECO:0000256" key="1">
    <source>
        <dbReference type="ARBA" id="ARBA00009820"/>
    </source>
</evidence>
<dbReference type="PANTHER" id="PTHR36842">
    <property type="entry name" value="PROTEIN TOLB HOMOLOG"/>
    <property type="match status" value="1"/>
</dbReference>
<dbReference type="Proteomes" id="UP000887569">
    <property type="component" value="Unplaced"/>
</dbReference>
<dbReference type="InterPro" id="IPR011659">
    <property type="entry name" value="WD40"/>
</dbReference>
<dbReference type="PANTHER" id="PTHR36842:SF1">
    <property type="entry name" value="PROTEIN TOLB"/>
    <property type="match status" value="1"/>
</dbReference>
<dbReference type="SUPFAM" id="SSF69304">
    <property type="entry name" value="Tricorn protease N-terminal domain"/>
    <property type="match status" value="1"/>
</dbReference>
<proteinExistence type="inferred from homology"/>
<evidence type="ECO:0000313" key="3">
    <source>
        <dbReference type="WBParaSite" id="PgR088_g023_t01"/>
    </source>
</evidence>
<organism evidence="2 3">
    <name type="scientific">Parascaris univalens</name>
    <name type="common">Nematode worm</name>
    <dbReference type="NCBI Taxonomy" id="6257"/>
    <lineage>
        <taxon>Eukaryota</taxon>
        <taxon>Metazoa</taxon>
        <taxon>Ecdysozoa</taxon>
        <taxon>Nematoda</taxon>
        <taxon>Chromadorea</taxon>
        <taxon>Rhabditida</taxon>
        <taxon>Spirurina</taxon>
        <taxon>Ascaridomorpha</taxon>
        <taxon>Ascaridoidea</taxon>
        <taxon>Ascarididae</taxon>
        <taxon>Parascaris</taxon>
    </lineage>
</organism>
<reference evidence="3" key="1">
    <citation type="submission" date="2022-11" db="UniProtKB">
        <authorList>
            <consortium name="WormBaseParasite"/>
        </authorList>
    </citation>
    <scope>IDENTIFICATION</scope>
</reference>
<dbReference type="AlphaFoldDB" id="A0A915C4H1"/>
<evidence type="ECO:0000313" key="2">
    <source>
        <dbReference type="Proteomes" id="UP000887569"/>
    </source>
</evidence>
<accession>A0A915C4H1</accession>
<dbReference type="InterPro" id="IPR011042">
    <property type="entry name" value="6-blade_b-propeller_TolB-like"/>
</dbReference>